<dbReference type="InterPro" id="IPR041736">
    <property type="entry name" value="4OHPhenylPyrv_dOase_N"/>
</dbReference>
<dbReference type="PROSITE" id="PS51819">
    <property type="entry name" value="VOC"/>
    <property type="match status" value="1"/>
</dbReference>
<evidence type="ECO:0000256" key="3">
    <source>
        <dbReference type="ARBA" id="ARBA00005877"/>
    </source>
</evidence>
<evidence type="ECO:0000256" key="5">
    <source>
        <dbReference type="ARBA" id="ARBA00022723"/>
    </source>
</evidence>
<evidence type="ECO:0000256" key="6">
    <source>
        <dbReference type="ARBA" id="ARBA00022737"/>
    </source>
</evidence>
<dbReference type="Gene3D" id="3.10.180.10">
    <property type="entry name" value="2,3-Dihydroxybiphenyl 1,2-Dioxygenase, domain 1"/>
    <property type="match status" value="1"/>
</dbReference>
<organism evidence="11 12">
    <name type="scientific">Protea cynaroides</name>
    <dbReference type="NCBI Taxonomy" id="273540"/>
    <lineage>
        <taxon>Eukaryota</taxon>
        <taxon>Viridiplantae</taxon>
        <taxon>Streptophyta</taxon>
        <taxon>Embryophyta</taxon>
        <taxon>Tracheophyta</taxon>
        <taxon>Spermatophyta</taxon>
        <taxon>Magnoliopsida</taxon>
        <taxon>Proteales</taxon>
        <taxon>Proteaceae</taxon>
        <taxon>Protea</taxon>
    </lineage>
</organism>
<dbReference type="Proteomes" id="UP001141806">
    <property type="component" value="Unassembled WGS sequence"/>
</dbReference>
<dbReference type="EMBL" id="JAMYWD010000002">
    <property type="protein sequence ID" value="KAJ4978145.1"/>
    <property type="molecule type" value="Genomic_DNA"/>
</dbReference>
<evidence type="ECO:0000313" key="11">
    <source>
        <dbReference type="EMBL" id="KAJ4978145.1"/>
    </source>
</evidence>
<dbReference type="SUPFAM" id="SSF54593">
    <property type="entry name" value="Glyoxalase/Bleomycin resistance protein/Dihydroxybiphenyl dioxygenase"/>
    <property type="match status" value="1"/>
</dbReference>
<evidence type="ECO:0000313" key="12">
    <source>
        <dbReference type="Proteomes" id="UP001141806"/>
    </source>
</evidence>
<keyword evidence="5" id="KW-0479">Metal-binding</keyword>
<comment type="cofactor">
    <cofactor evidence="1">
        <name>Fe cation</name>
        <dbReference type="ChEBI" id="CHEBI:24875"/>
    </cofactor>
</comment>
<keyword evidence="6" id="KW-0677">Repeat</keyword>
<evidence type="ECO:0000256" key="9">
    <source>
        <dbReference type="ARBA" id="ARBA00023232"/>
    </source>
</evidence>
<evidence type="ECO:0000256" key="4">
    <source>
        <dbReference type="ARBA" id="ARBA00013222"/>
    </source>
</evidence>
<proteinExistence type="inferred from homology"/>
<dbReference type="CDD" id="cd08342">
    <property type="entry name" value="HPPD_N_like"/>
    <property type="match status" value="1"/>
</dbReference>
<gene>
    <name evidence="11" type="ORF">NE237_008925</name>
</gene>
<comment type="similarity">
    <text evidence="3">Belongs to the 4HPPD family.</text>
</comment>
<dbReference type="GO" id="GO:0006559">
    <property type="term" value="P:L-phenylalanine catabolic process"/>
    <property type="evidence" value="ECO:0007669"/>
    <property type="project" value="UniProtKB-KW"/>
</dbReference>
<accession>A0A9Q0QZT0</accession>
<dbReference type="EC" id="1.13.11.27" evidence="4"/>
<evidence type="ECO:0000256" key="8">
    <source>
        <dbReference type="ARBA" id="ARBA00023004"/>
    </source>
</evidence>
<feature type="domain" description="VOC" evidence="10">
    <location>
        <begin position="29"/>
        <end position="175"/>
    </location>
</feature>
<keyword evidence="8" id="KW-0408">Iron</keyword>
<dbReference type="PANTHER" id="PTHR11959">
    <property type="entry name" value="4-HYDROXYPHENYLPYRUVATE DIOXYGENASE"/>
    <property type="match status" value="1"/>
</dbReference>
<keyword evidence="7" id="KW-0828">Tyrosine catabolism</keyword>
<sequence length="175" mass="19407">MVEKGIFKLVGFSNFVCQNPKSNCFHLKRFHHIEFWCTDAINRPNRFSWGLGMPIVAKSDLFIGNQVHASYLLHSGDFNLLFTVPYSPSIFTTYNFTHTAVIPTLSHSAVSSFDDTHGLAFRAIAIEVEDTITAFNASVTNGAKPLSPPVDLDGSTVVITKIQINSDVVFRYSCS</sequence>
<dbReference type="PANTHER" id="PTHR11959:SF1">
    <property type="entry name" value="4-HYDROXYPHENYLPYRUVATE DIOXYGENASE"/>
    <property type="match status" value="1"/>
</dbReference>
<dbReference type="InterPro" id="IPR029068">
    <property type="entry name" value="Glyas_Bleomycin-R_OHBP_Dase"/>
</dbReference>
<evidence type="ECO:0000256" key="2">
    <source>
        <dbReference type="ARBA" id="ARBA00005162"/>
    </source>
</evidence>
<protein>
    <recommendedName>
        <fullName evidence="4">4-hydroxyphenylpyruvate dioxygenase</fullName>
        <ecNumber evidence="4">1.13.11.27</ecNumber>
    </recommendedName>
</protein>
<comment type="pathway">
    <text evidence="2">Amino-acid degradation; L-phenylalanine degradation; acetoacetate and fumarate from L-phenylalanine: step 3/6.</text>
</comment>
<name>A0A9Q0QZT0_9MAGN</name>
<dbReference type="AlphaFoldDB" id="A0A9Q0QZT0"/>
<dbReference type="InterPro" id="IPR005956">
    <property type="entry name" value="4OHPhenylPyrv_dOase"/>
</dbReference>
<keyword evidence="9" id="KW-0585">Phenylalanine catabolism</keyword>
<evidence type="ECO:0000256" key="1">
    <source>
        <dbReference type="ARBA" id="ARBA00001962"/>
    </source>
</evidence>
<keyword evidence="12" id="KW-1185">Reference proteome</keyword>
<evidence type="ECO:0000259" key="10">
    <source>
        <dbReference type="PROSITE" id="PS51819"/>
    </source>
</evidence>
<dbReference type="GO" id="GO:0006572">
    <property type="term" value="P:L-tyrosine catabolic process"/>
    <property type="evidence" value="ECO:0007669"/>
    <property type="project" value="UniProtKB-KW"/>
</dbReference>
<evidence type="ECO:0000256" key="7">
    <source>
        <dbReference type="ARBA" id="ARBA00022878"/>
    </source>
</evidence>
<comment type="caution">
    <text evidence="11">The sequence shown here is derived from an EMBL/GenBank/DDBJ whole genome shotgun (WGS) entry which is preliminary data.</text>
</comment>
<reference evidence="11" key="1">
    <citation type="journal article" date="2023" name="Plant J.">
        <title>The genome of the king protea, Protea cynaroides.</title>
        <authorList>
            <person name="Chang J."/>
            <person name="Duong T.A."/>
            <person name="Schoeman C."/>
            <person name="Ma X."/>
            <person name="Roodt D."/>
            <person name="Barker N."/>
            <person name="Li Z."/>
            <person name="Van de Peer Y."/>
            <person name="Mizrachi E."/>
        </authorList>
    </citation>
    <scope>NUCLEOTIDE SEQUENCE</scope>
    <source>
        <tissue evidence="11">Young leaves</tissue>
    </source>
</reference>
<dbReference type="GO" id="GO:0046872">
    <property type="term" value="F:metal ion binding"/>
    <property type="evidence" value="ECO:0007669"/>
    <property type="project" value="UniProtKB-KW"/>
</dbReference>
<dbReference type="GO" id="GO:0003868">
    <property type="term" value="F:4-hydroxyphenylpyruvate dioxygenase activity"/>
    <property type="evidence" value="ECO:0007669"/>
    <property type="project" value="UniProtKB-EC"/>
</dbReference>
<dbReference type="OrthoDB" id="414569at2759"/>
<dbReference type="InterPro" id="IPR037523">
    <property type="entry name" value="VOC_core"/>
</dbReference>